<gene>
    <name evidence="6" type="ORF">GCM10022255_108690</name>
</gene>
<protein>
    <submittedName>
        <fullName evidence="6">TetR/AcrR family transcriptional regulator</fullName>
    </submittedName>
</protein>
<keyword evidence="3" id="KW-0804">Transcription</keyword>
<evidence type="ECO:0000256" key="1">
    <source>
        <dbReference type="ARBA" id="ARBA00023015"/>
    </source>
</evidence>
<name>A0ABP8DU64_9ACTN</name>
<accession>A0ABP8DU64</accession>
<dbReference type="Pfam" id="PF00440">
    <property type="entry name" value="TetR_N"/>
    <property type="match status" value="1"/>
</dbReference>
<evidence type="ECO:0000313" key="7">
    <source>
        <dbReference type="Proteomes" id="UP001500620"/>
    </source>
</evidence>
<evidence type="ECO:0000256" key="3">
    <source>
        <dbReference type="ARBA" id="ARBA00023163"/>
    </source>
</evidence>
<evidence type="ECO:0000313" key="6">
    <source>
        <dbReference type="EMBL" id="GAA4263508.1"/>
    </source>
</evidence>
<dbReference type="InterPro" id="IPR009057">
    <property type="entry name" value="Homeodomain-like_sf"/>
</dbReference>
<keyword evidence="1" id="KW-0805">Transcription regulation</keyword>
<dbReference type="EMBL" id="BAABAT010000071">
    <property type="protein sequence ID" value="GAA4263508.1"/>
    <property type="molecule type" value="Genomic_DNA"/>
</dbReference>
<evidence type="ECO:0000256" key="4">
    <source>
        <dbReference type="PROSITE-ProRule" id="PRU00335"/>
    </source>
</evidence>
<dbReference type="SUPFAM" id="SSF46689">
    <property type="entry name" value="Homeodomain-like"/>
    <property type="match status" value="1"/>
</dbReference>
<dbReference type="Gene3D" id="1.10.357.10">
    <property type="entry name" value="Tetracycline Repressor, domain 2"/>
    <property type="match status" value="1"/>
</dbReference>
<reference evidence="7" key="1">
    <citation type="journal article" date="2019" name="Int. J. Syst. Evol. Microbiol.">
        <title>The Global Catalogue of Microorganisms (GCM) 10K type strain sequencing project: providing services to taxonomists for standard genome sequencing and annotation.</title>
        <authorList>
            <consortium name="The Broad Institute Genomics Platform"/>
            <consortium name="The Broad Institute Genome Sequencing Center for Infectious Disease"/>
            <person name="Wu L."/>
            <person name="Ma J."/>
        </authorList>
    </citation>
    <scope>NUCLEOTIDE SEQUENCE [LARGE SCALE GENOMIC DNA]</scope>
    <source>
        <strain evidence="7">JCM 17441</strain>
    </source>
</reference>
<comment type="caution">
    <text evidence="6">The sequence shown here is derived from an EMBL/GenBank/DDBJ whole genome shotgun (WGS) entry which is preliminary data.</text>
</comment>
<evidence type="ECO:0000259" key="5">
    <source>
        <dbReference type="PROSITE" id="PS50977"/>
    </source>
</evidence>
<feature type="domain" description="HTH tetR-type" evidence="5">
    <location>
        <begin position="14"/>
        <end position="74"/>
    </location>
</feature>
<keyword evidence="7" id="KW-1185">Reference proteome</keyword>
<dbReference type="Proteomes" id="UP001500620">
    <property type="component" value="Unassembled WGS sequence"/>
</dbReference>
<proteinExistence type="predicted"/>
<feature type="DNA-binding region" description="H-T-H motif" evidence="4">
    <location>
        <begin position="37"/>
        <end position="56"/>
    </location>
</feature>
<dbReference type="InterPro" id="IPR036271">
    <property type="entry name" value="Tet_transcr_reg_TetR-rel_C_sf"/>
</dbReference>
<dbReference type="InterPro" id="IPR001647">
    <property type="entry name" value="HTH_TetR"/>
</dbReference>
<dbReference type="SUPFAM" id="SSF48498">
    <property type="entry name" value="Tetracyclin repressor-like, C-terminal domain"/>
    <property type="match status" value="1"/>
</dbReference>
<organism evidence="6 7">
    <name type="scientific">Dactylosporangium darangshiense</name>
    <dbReference type="NCBI Taxonomy" id="579108"/>
    <lineage>
        <taxon>Bacteria</taxon>
        <taxon>Bacillati</taxon>
        <taxon>Actinomycetota</taxon>
        <taxon>Actinomycetes</taxon>
        <taxon>Micromonosporales</taxon>
        <taxon>Micromonosporaceae</taxon>
        <taxon>Dactylosporangium</taxon>
    </lineage>
</organism>
<keyword evidence="2 4" id="KW-0238">DNA-binding</keyword>
<dbReference type="PANTHER" id="PTHR30055">
    <property type="entry name" value="HTH-TYPE TRANSCRIPTIONAL REGULATOR RUTR"/>
    <property type="match status" value="1"/>
</dbReference>
<dbReference type="PANTHER" id="PTHR30055:SF234">
    <property type="entry name" value="HTH-TYPE TRANSCRIPTIONAL REGULATOR BETI"/>
    <property type="match status" value="1"/>
</dbReference>
<dbReference type="RefSeq" id="WP_345142979.1">
    <property type="nucleotide sequence ID" value="NZ_BAABAT010000071.1"/>
</dbReference>
<dbReference type="PRINTS" id="PR00455">
    <property type="entry name" value="HTHTETR"/>
</dbReference>
<dbReference type="PROSITE" id="PS50977">
    <property type="entry name" value="HTH_TETR_2"/>
    <property type="match status" value="1"/>
</dbReference>
<evidence type="ECO:0000256" key="2">
    <source>
        <dbReference type="ARBA" id="ARBA00023125"/>
    </source>
</evidence>
<sequence>MGTKSPRGPYSKGIARRAEILRVALDAYAASGPQGPSLKSIAAAAGLTEAGVLHYFDSKDELLVAILAARDDEYAATFDLTTLDGVWAALAHTTKTPGLLKLFVDITAAATSPDHPGHAYMRQRADRVLALVARLLGPGRGWHARVLLAAAEGLQVQWLRDPSTDIVADLRQLRSALERDAQLPAEPAPRRA</sequence>
<dbReference type="InterPro" id="IPR050109">
    <property type="entry name" value="HTH-type_TetR-like_transc_reg"/>
</dbReference>